<keyword evidence="4" id="KW-1185">Reference proteome</keyword>
<keyword evidence="2" id="KW-1133">Transmembrane helix</keyword>
<keyword evidence="2" id="KW-0812">Transmembrane</keyword>
<proteinExistence type="predicted"/>
<evidence type="ECO:0000256" key="1">
    <source>
        <dbReference type="SAM" id="MobiDB-lite"/>
    </source>
</evidence>
<sequence>MSIPNFQYGCIAPSNSGSNVVYLAGVSTPGTLAVYSVNLANPNSPTVTPLATNTDTSWSIMSKKACISFPGLQGTTNAPFVVQQFGVRSTIQANIYPNGTTWGAFSFNGIAFMSPQLYNVAGASKESVWITAETNNTYSTGGPWTGMRLNATDMLATIADPVLSNYPSTTPLVSVGTYVPTSFTPAQGYTIVFDVLGGGSIYTALNTAVTLTGADRVTSLSSPRAVDMGDIKLTTNVIPVTMIGVAYLLDQSPVDGTTVLYSIDPSKGNKLQRVAFPGSAPLFAPGMQATALGSQIVTYGSGSSSSASSPFNTFDTVAATWSGPGLVQPSPIASPTTSAIPSPTSSQTGKDGNGESKTPIGAIVGGVVGGLVVIALIAFFVIRNRRKNREAEEQQVAVGPTSAYHEAAKPDGNISAINNNNNNNLIASPHMTQLQGQQLQQQQQQQQQHGGFDPRNSYYSQPPQSPTIFQAQPDYSNGQKPYNYSPPIFNPNAQQPTIFQPASNSPQQSQGQTMYSPAHTATPYSPVASQTQSNPPGTPHFNGYA</sequence>
<evidence type="ECO:0000313" key="3">
    <source>
        <dbReference type="EMBL" id="KAG0320675.1"/>
    </source>
</evidence>
<accession>A0A9P6UUU0</accession>
<feature type="compositionally biased region" description="Polar residues" evidence="1">
    <location>
        <begin position="491"/>
        <end position="515"/>
    </location>
</feature>
<dbReference type="EMBL" id="JAAAIN010000094">
    <property type="protein sequence ID" value="KAG0320675.1"/>
    <property type="molecule type" value="Genomic_DNA"/>
</dbReference>
<organism evidence="3 4">
    <name type="scientific">Linnemannia gamsii</name>
    <dbReference type="NCBI Taxonomy" id="64522"/>
    <lineage>
        <taxon>Eukaryota</taxon>
        <taxon>Fungi</taxon>
        <taxon>Fungi incertae sedis</taxon>
        <taxon>Mucoromycota</taxon>
        <taxon>Mortierellomycotina</taxon>
        <taxon>Mortierellomycetes</taxon>
        <taxon>Mortierellales</taxon>
        <taxon>Mortierellaceae</taxon>
        <taxon>Linnemannia</taxon>
    </lineage>
</organism>
<evidence type="ECO:0000313" key="4">
    <source>
        <dbReference type="Proteomes" id="UP000823405"/>
    </source>
</evidence>
<evidence type="ECO:0000256" key="2">
    <source>
        <dbReference type="SAM" id="Phobius"/>
    </source>
</evidence>
<feature type="compositionally biased region" description="Low complexity" evidence="1">
    <location>
        <begin position="328"/>
        <end position="348"/>
    </location>
</feature>
<comment type="caution">
    <text evidence="3">The sequence shown here is derived from an EMBL/GenBank/DDBJ whole genome shotgun (WGS) entry which is preliminary data.</text>
</comment>
<keyword evidence="2" id="KW-0472">Membrane</keyword>
<protein>
    <submittedName>
        <fullName evidence="3">Uncharacterized protein</fullName>
    </submittedName>
</protein>
<dbReference type="OrthoDB" id="2431312at2759"/>
<dbReference type="Proteomes" id="UP000823405">
    <property type="component" value="Unassembled WGS sequence"/>
</dbReference>
<feature type="region of interest" description="Disordered" evidence="1">
    <location>
        <begin position="389"/>
        <end position="545"/>
    </location>
</feature>
<feature type="compositionally biased region" description="Polar residues" evidence="1">
    <location>
        <begin position="457"/>
        <end position="482"/>
    </location>
</feature>
<dbReference type="AlphaFoldDB" id="A0A9P6UUU0"/>
<name>A0A9P6UUU0_9FUNG</name>
<gene>
    <name evidence="3" type="ORF">BGZ97_013105</name>
</gene>
<reference evidence="3" key="1">
    <citation type="journal article" date="2020" name="Fungal Divers.">
        <title>Resolving the Mortierellaceae phylogeny through synthesis of multi-gene phylogenetics and phylogenomics.</title>
        <authorList>
            <person name="Vandepol N."/>
            <person name="Liber J."/>
            <person name="Desiro A."/>
            <person name="Na H."/>
            <person name="Kennedy M."/>
            <person name="Barry K."/>
            <person name="Grigoriev I.V."/>
            <person name="Miller A.N."/>
            <person name="O'Donnell K."/>
            <person name="Stajich J.E."/>
            <person name="Bonito G."/>
        </authorList>
    </citation>
    <scope>NUCLEOTIDE SEQUENCE</scope>
    <source>
        <strain evidence="3">NVP60</strain>
    </source>
</reference>
<feature type="region of interest" description="Disordered" evidence="1">
    <location>
        <begin position="325"/>
        <end position="357"/>
    </location>
</feature>
<feature type="transmembrane region" description="Helical" evidence="2">
    <location>
        <begin position="360"/>
        <end position="382"/>
    </location>
</feature>
<feature type="compositionally biased region" description="Low complexity" evidence="1">
    <location>
        <begin position="433"/>
        <end position="448"/>
    </location>
</feature>